<protein>
    <submittedName>
        <fullName evidence="1">Uncharacterized protein</fullName>
    </submittedName>
</protein>
<gene>
    <name evidence="1" type="ORF">LCGC14_1449190</name>
</gene>
<evidence type="ECO:0000313" key="1">
    <source>
        <dbReference type="EMBL" id="KKM69606.1"/>
    </source>
</evidence>
<comment type="caution">
    <text evidence="1">The sequence shown here is derived from an EMBL/GenBank/DDBJ whole genome shotgun (WGS) entry which is preliminary data.</text>
</comment>
<proteinExistence type="predicted"/>
<dbReference type="EMBL" id="LAZR01009961">
    <property type="protein sequence ID" value="KKM69606.1"/>
    <property type="molecule type" value="Genomic_DNA"/>
</dbReference>
<accession>A0A0F9K4M5</accession>
<dbReference type="AlphaFoldDB" id="A0A0F9K4M5"/>
<organism evidence="1">
    <name type="scientific">marine sediment metagenome</name>
    <dbReference type="NCBI Taxonomy" id="412755"/>
    <lineage>
        <taxon>unclassified sequences</taxon>
        <taxon>metagenomes</taxon>
        <taxon>ecological metagenomes</taxon>
    </lineage>
</organism>
<sequence>RAVGLTPNAERGALLMDADEDMIRALKREAADSQKLAQAVRDSAASKVPNRPLWELCRATRYDNAASWWIWTAGARGGVGGYKGKHKLRPNVDGFIPNLSSLADRLEASDLGRYAMVLCHSVDDELDYRHSMTAHQSASFRYHSDVELVYLDPPYEDATGYTCVFVGSIADVAQRWSAEFPDAIVAVSERAPVAELVKLGWSTVNIGASRVGQSRQSLTTSHDEWLTIREGNRR</sequence>
<name>A0A0F9K4M5_9ZZZZ</name>
<feature type="non-terminal residue" evidence="1">
    <location>
        <position position="1"/>
    </location>
</feature>
<reference evidence="1" key="1">
    <citation type="journal article" date="2015" name="Nature">
        <title>Complex archaea that bridge the gap between prokaryotes and eukaryotes.</title>
        <authorList>
            <person name="Spang A."/>
            <person name="Saw J.H."/>
            <person name="Jorgensen S.L."/>
            <person name="Zaremba-Niedzwiedzka K."/>
            <person name="Martijn J."/>
            <person name="Lind A.E."/>
            <person name="van Eijk R."/>
            <person name="Schleper C."/>
            <person name="Guy L."/>
            <person name="Ettema T.J."/>
        </authorList>
    </citation>
    <scope>NUCLEOTIDE SEQUENCE</scope>
</reference>